<gene>
    <name evidence="1" type="ORF">PM10SUCC1_34220</name>
</gene>
<organism evidence="1 2">
    <name type="scientific">Propionigenium maris DSM 9537</name>
    <dbReference type="NCBI Taxonomy" id="1123000"/>
    <lineage>
        <taxon>Bacteria</taxon>
        <taxon>Fusobacteriati</taxon>
        <taxon>Fusobacteriota</taxon>
        <taxon>Fusobacteriia</taxon>
        <taxon>Fusobacteriales</taxon>
        <taxon>Fusobacteriaceae</taxon>
        <taxon>Propionigenium</taxon>
    </lineage>
</organism>
<reference evidence="1" key="1">
    <citation type="submission" date="2022-12" db="EMBL/GenBank/DDBJ databases">
        <title>Reference genome sequencing for broad-spectrum identification of bacterial and archaeal isolates by mass spectrometry.</title>
        <authorList>
            <person name="Sekiguchi Y."/>
            <person name="Tourlousse D.M."/>
        </authorList>
    </citation>
    <scope>NUCLEOTIDE SEQUENCE</scope>
    <source>
        <strain evidence="1">10succ1</strain>
    </source>
</reference>
<proteinExistence type="predicted"/>
<name>A0A9W6GMP7_9FUSO</name>
<sequence length="45" mass="5118">MNKIIVLGVLCIGALSFGRDFEYHEVRDIIKPMKSSLEKLNQLTP</sequence>
<dbReference type="RefSeq" id="WP_281837583.1">
    <property type="nucleotide sequence ID" value="NZ_BSDY01000028.1"/>
</dbReference>
<dbReference type="AlphaFoldDB" id="A0A9W6GMP7"/>
<keyword evidence="2" id="KW-1185">Reference proteome</keyword>
<evidence type="ECO:0000313" key="2">
    <source>
        <dbReference type="Proteomes" id="UP001144471"/>
    </source>
</evidence>
<accession>A0A9W6GMP7</accession>
<dbReference type="EMBL" id="BSDY01000028">
    <property type="protein sequence ID" value="GLI57908.1"/>
    <property type="molecule type" value="Genomic_DNA"/>
</dbReference>
<protein>
    <submittedName>
        <fullName evidence="1">Uncharacterized protein</fullName>
    </submittedName>
</protein>
<dbReference type="Proteomes" id="UP001144471">
    <property type="component" value="Unassembled WGS sequence"/>
</dbReference>
<evidence type="ECO:0000313" key="1">
    <source>
        <dbReference type="EMBL" id="GLI57908.1"/>
    </source>
</evidence>
<comment type="caution">
    <text evidence="1">The sequence shown here is derived from an EMBL/GenBank/DDBJ whole genome shotgun (WGS) entry which is preliminary data.</text>
</comment>